<dbReference type="SUPFAM" id="SSF53822">
    <property type="entry name" value="Periplasmic binding protein-like I"/>
    <property type="match status" value="1"/>
</dbReference>
<name>A0A128EUU1_9GAMM</name>
<dbReference type="GO" id="GO:0033218">
    <property type="term" value="F:amide binding"/>
    <property type="evidence" value="ECO:0007669"/>
    <property type="project" value="InterPro"/>
</dbReference>
<gene>
    <name evidence="1" type="primary">amiC_2</name>
    <name evidence="1" type="ORF">GCE9029_00792</name>
</gene>
<dbReference type="RefSeq" id="WP_231870035.1">
    <property type="nucleotide sequence ID" value="NZ_FIZX01000001.1"/>
</dbReference>
<reference evidence="2" key="1">
    <citation type="submission" date="2016-02" db="EMBL/GenBank/DDBJ databases">
        <authorList>
            <person name="Rodrigo-Torres Lidia"/>
            <person name="Arahal R.David."/>
        </authorList>
    </citation>
    <scope>NUCLEOTIDE SEQUENCE [LARGE SCALE GENOMIC DNA]</scope>
    <source>
        <strain evidence="2">CECT 9029</strain>
    </source>
</reference>
<dbReference type="InterPro" id="IPR039570">
    <property type="entry name" value="AmiC_PBP1"/>
</dbReference>
<dbReference type="Proteomes" id="UP000071641">
    <property type="component" value="Unassembled WGS sequence"/>
</dbReference>
<accession>A0A128EUU1</accession>
<dbReference type="Gene3D" id="3.40.50.2300">
    <property type="match status" value="2"/>
</dbReference>
<dbReference type="STRING" id="1796497.GCE9029_00792"/>
<dbReference type="InterPro" id="IPR028082">
    <property type="entry name" value="Peripla_BP_I"/>
</dbReference>
<evidence type="ECO:0000313" key="1">
    <source>
        <dbReference type="EMBL" id="CZF78362.1"/>
    </source>
</evidence>
<organism evidence="1 2">
    <name type="scientific">Grimontia celer</name>
    <dbReference type="NCBI Taxonomy" id="1796497"/>
    <lineage>
        <taxon>Bacteria</taxon>
        <taxon>Pseudomonadati</taxon>
        <taxon>Pseudomonadota</taxon>
        <taxon>Gammaproteobacteria</taxon>
        <taxon>Vibrionales</taxon>
        <taxon>Vibrionaceae</taxon>
        <taxon>Grimontia</taxon>
    </lineage>
</organism>
<dbReference type="EMBL" id="FIZX01000001">
    <property type="protein sequence ID" value="CZF78362.1"/>
    <property type="molecule type" value="Genomic_DNA"/>
</dbReference>
<evidence type="ECO:0000313" key="2">
    <source>
        <dbReference type="Proteomes" id="UP000071641"/>
    </source>
</evidence>
<dbReference type="AlphaFoldDB" id="A0A128EUU1"/>
<keyword evidence="2" id="KW-1185">Reference proteome</keyword>
<dbReference type="Pfam" id="PF13433">
    <property type="entry name" value="Peripla_BP_5"/>
    <property type="match status" value="1"/>
</dbReference>
<proteinExistence type="predicted"/>
<dbReference type="PANTHER" id="PTHR47628:SF1">
    <property type="entry name" value="ALIPHATIC AMIDASE EXPRESSION-REGULATING PROTEIN"/>
    <property type="match status" value="1"/>
</dbReference>
<dbReference type="PANTHER" id="PTHR47628">
    <property type="match status" value="1"/>
</dbReference>
<sequence>MIVKIGVLFSQSGPMSVTEQAHIQGVLLACAEINEQAEEDGFTFEPVILNPDGNDQDYARLATELMLEHRVAAIFGCCLSSSRKAVLPVIDRFNGILLYPSVYEGFEFSPNVIYGGAVPNQVVLPLLEYIFKNHGKRIALVGSDTLYAREVNRIVKEFLTESGGSVVCERYFPFDAEIEDFQPVLCMLKESGVDAIISTVVGNDSVVFYESFHSVGIDGRQVPIASLTTTESELAQVSEKARAGHVSVAPYFSSIESAENRMFLKAYRSRFGKDAQPSVYSEICYVQVHMLAKAIRRASDLSTEGILTALSGSVLNSPSGDKYLDPMTQHFSHKPQIGVASESGVFDVVWSGKSPVAPDPYLVSYDRTVSTTSESDA</sequence>
<dbReference type="PROSITE" id="PS51257">
    <property type="entry name" value="PROKAR_LIPOPROTEIN"/>
    <property type="match status" value="1"/>
</dbReference>
<protein>
    <submittedName>
        <fullName evidence="1">Aliphatic amidase expression-regulating protein</fullName>
    </submittedName>
</protein>
<dbReference type="CDD" id="cd06357">
    <property type="entry name" value="PBP1_AmiC"/>
    <property type="match status" value="1"/>
</dbReference>